<organism evidence="5 6">
    <name type="scientific">Papaver somniferum</name>
    <name type="common">Opium poppy</name>
    <dbReference type="NCBI Taxonomy" id="3469"/>
    <lineage>
        <taxon>Eukaryota</taxon>
        <taxon>Viridiplantae</taxon>
        <taxon>Streptophyta</taxon>
        <taxon>Embryophyta</taxon>
        <taxon>Tracheophyta</taxon>
        <taxon>Spermatophyta</taxon>
        <taxon>Magnoliopsida</taxon>
        <taxon>Ranunculales</taxon>
        <taxon>Papaveraceae</taxon>
        <taxon>Papaveroideae</taxon>
        <taxon>Papaver</taxon>
    </lineage>
</organism>
<feature type="region of interest" description="Disordered" evidence="1">
    <location>
        <begin position="229"/>
        <end position="296"/>
    </location>
</feature>
<feature type="compositionally biased region" description="Basic and acidic residues" evidence="1">
    <location>
        <begin position="120"/>
        <end position="129"/>
    </location>
</feature>
<feature type="compositionally biased region" description="Polar residues" evidence="1">
    <location>
        <begin position="180"/>
        <end position="194"/>
    </location>
</feature>
<gene>
    <name evidence="5" type="ORF">C5167_004835</name>
</gene>
<accession>A0A4Y7JCQ8</accession>
<proteinExistence type="predicted"/>
<feature type="domain" description="LTI65/LTI78 N-terminal" evidence="4">
    <location>
        <begin position="18"/>
        <end position="85"/>
    </location>
</feature>
<dbReference type="Pfam" id="PF07918">
    <property type="entry name" value="CAP160"/>
    <property type="match status" value="2"/>
</dbReference>
<feature type="domain" description="LTI65/LTI78 NYQTKV repeat" evidence="3">
    <location>
        <begin position="158"/>
        <end position="216"/>
    </location>
</feature>
<keyword evidence="6" id="KW-1185">Reference proteome</keyword>
<feature type="region of interest" description="Disordered" evidence="1">
    <location>
        <begin position="524"/>
        <end position="557"/>
    </location>
</feature>
<dbReference type="AlphaFoldDB" id="A0A4Y7JCQ8"/>
<feature type="compositionally biased region" description="Basic and acidic residues" evidence="1">
    <location>
        <begin position="75"/>
        <end position="86"/>
    </location>
</feature>
<protein>
    <recommendedName>
        <fullName evidence="7">Low-temperature-induced 65 kDa protein</fullName>
    </recommendedName>
</protein>
<feature type="compositionally biased region" description="Basic and acidic residues" evidence="1">
    <location>
        <begin position="255"/>
        <end position="266"/>
    </location>
</feature>
<dbReference type="PANTHER" id="PTHR33836:SF1">
    <property type="entry name" value="LOW-TEMPERATURE-INDUCED 65 KDA PROTEIN-RELATED"/>
    <property type="match status" value="1"/>
</dbReference>
<sequence>MNTHSSEEPHHQDELPEKKLSVIKRVKAKVKKIKDNIGSKIHGHDHEHDPELDLDDDDEEEEFLEALEQDAQVHAEPLHQSDEVKTGSKHLNVGTTASKVEHGGLGPTREFEEIGVPKPKRMDSSEKETSCPARLHFGEKENTEQAGSKLGMLSEAPKTSLETSTPLEVDPYVPKDRSGTDSSGYNQPKVSDPTSAGAKEASVERIVQSFEKMDFLKEPVQKATFTGTDCSKQFYPDATTEPTASYKATTPDNAELFHDQGFKETEPDNVNVDEETSKKPEKITSPTGDCAGSAASTIPGTAISAKKIVASELGYSGDDKSNALVHDIKLMENECTSIGDQTKSSTTAAGDYGRKIAKTDEMNVDEELNGNTSYTEKIPLGMSHIPVSEATTKMDTADSADDVVSSKLGYSGNDDSNVATNDILLVDSESMSISEQSESPTVTSGDYGQEVAQSDDMNVDDEPNRNPTYTEKIKAATSAIAGSAASTITSTAISAKNIVASKLGYSGNTSNVDTQDTKLIDKEGTSIGEQNNSSTATMEKEGTSTGEHTNSSTAAVGDYGQPIAKLDDNPDRISSFTEQMPSAKSAIVISEASTIIDCEVSANAGGTSKLGYSGNDNSEIAASDAERTDKEATSIGEQNESWSETVGDYANQVAKPDDMNVVEEPTRNSSYTEKLKSATSAIAGSAASTITSTAISAKNIVASKLGYSGNDNGKVAAEDSTSIDKEGTSIAEQTKLSNAAEGDYGKQIAATENIALVSEKDAKAGIIAVPNKTGTDTDTGMNTNSTTDLGTETGTGGVGFATEQDKSTSVKDYLVENLSLEDEGKPLCEVLSGIMHKTKEEFPEKVAENINKVTESPEVAKRLGTDDYQWDDDEGYGNNGSSTGAGSESPPVSKNLGDEGYGNNGSITGVGTESTASKNMGDEGYGNNGSITGVGTESPTASKGMVDRVKGAVNYFWQKKDTGDQINADEHKISKGTTTDEMIVSEGSTEEKKDEIHNFTTATVAH</sequence>
<feature type="compositionally biased region" description="Low complexity" evidence="1">
    <location>
        <begin position="775"/>
        <end position="792"/>
    </location>
</feature>
<dbReference type="InterPro" id="IPR057058">
    <property type="entry name" value="LTI65_LTI78_NYQTKV"/>
</dbReference>
<dbReference type="EMBL" id="CM010718">
    <property type="protein sequence ID" value="RZC57529.1"/>
    <property type="molecule type" value="Genomic_DNA"/>
</dbReference>
<feature type="compositionally biased region" description="Basic and acidic residues" evidence="1">
    <location>
        <begin position="34"/>
        <end position="51"/>
    </location>
</feature>
<feature type="region of interest" description="Disordered" evidence="1">
    <location>
        <begin position="775"/>
        <end position="802"/>
    </location>
</feature>
<feature type="compositionally biased region" description="Polar residues" evidence="1">
    <location>
        <begin position="440"/>
        <end position="456"/>
    </location>
</feature>
<dbReference type="InterPro" id="IPR056605">
    <property type="entry name" value="LTI65_LTI78_N"/>
</dbReference>
<dbReference type="GO" id="GO:0006950">
    <property type="term" value="P:response to stress"/>
    <property type="evidence" value="ECO:0007669"/>
    <property type="project" value="TreeGrafter"/>
</dbReference>
<dbReference type="Pfam" id="PF23402">
    <property type="entry name" value="LTI65_LTI78_NYQTKV"/>
    <property type="match status" value="1"/>
</dbReference>
<evidence type="ECO:0000256" key="1">
    <source>
        <dbReference type="SAM" id="MobiDB-lite"/>
    </source>
</evidence>
<dbReference type="PANTHER" id="PTHR33836">
    <property type="entry name" value="LOW-TEMPERATURE-INDUCED 65 KDA PROTEIN-RELATED"/>
    <property type="match status" value="1"/>
</dbReference>
<feature type="compositionally biased region" description="Polar residues" evidence="1">
    <location>
        <begin position="904"/>
        <end position="918"/>
    </location>
</feature>
<evidence type="ECO:0000313" key="5">
    <source>
        <dbReference type="EMBL" id="RZC57529.1"/>
    </source>
</evidence>
<evidence type="ECO:0000313" key="6">
    <source>
        <dbReference type="Proteomes" id="UP000316621"/>
    </source>
</evidence>
<dbReference type="OrthoDB" id="1914909at2759"/>
<reference evidence="5 6" key="1">
    <citation type="journal article" date="2018" name="Science">
        <title>The opium poppy genome and morphinan production.</title>
        <authorList>
            <person name="Guo L."/>
            <person name="Winzer T."/>
            <person name="Yang X."/>
            <person name="Li Y."/>
            <person name="Ning Z."/>
            <person name="He Z."/>
            <person name="Teodor R."/>
            <person name="Lu Y."/>
            <person name="Bowser T.A."/>
            <person name="Graham I.A."/>
            <person name="Ye K."/>
        </authorList>
    </citation>
    <scope>NUCLEOTIDE SEQUENCE [LARGE SCALE GENOMIC DNA]</scope>
    <source>
        <strain evidence="6">cv. HN1</strain>
        <tissue evidence="5">Leaves</tissue>
    </source>
</reference>
<dbReference type="Proteomes" id="UP000316621">
    <property type="component" value="Chromosome 4"/>
</dbReference>
<feature type="region of interest" description="Disordered" evidence="1">
    <location>
        <begin position="34"/>
        <end position="58"/>
    </location>
</feature>
<dbReference type="InterPro" id="IPR057059">
    <property type="entry name" value="LTI65/LTI78_PGEED"/>
</dbReference>
<feature type="domain" description="LTI65/LTI78 PGEED repeat" evidence="2">
    <location>
        <begin position="805"/>
        <end position="835"/>
    </location>
</feature>
<feature type="region of interest" description="Disordered" evidence="1">
    <location>
        <begin position="857"/>
        <end position="943"/>
    </location>
</feature>
<feature type="region of interest" description="Disordered" evidence="1">
    <location>
        <begin position="431"/>
        <end position="465"/>
    </location>
</feature>
<feature type="compositionally biased region" description="Polar residues" evidence="1">
    <location>
        <begin position="879"/>
        <end position="892"/>
    </location>
</feature>
<feature type="compositionally biased region" description="Polar residues" evidence="1">
    <location>
        <begin position="928"/>
        <end position="941"/>
    </location>
</feature>
<feature type="compositionally biased region" description="Polar residues" evidence="1">
    <location>
        <begin position="527"/>
        <end position="554"/>
    </location>
</feature>
<dbReference type="Pfam" id="PF23399">
    <property type="entry name" value="LTI65_PGEED"/>
    <property type="match status" value="1"/>
</dbReference>
<dbReference type="GO" id="GO:0009737">
    <property type="term" value="P:response to abscisic acid"/>
    <property type="evidence" value="ECO:0007669"/>
    <property type="project" value="InterPro"/>
</dbReference>
<feature type="region of interest" description="Disordered" evidence="1">
    <location>
        <begin position="1"/>
        <end position="20"/>
    </location>
</feature>
<dbReference type="InterPro" id="IPR012418">
    <property type="entry name" value="CAP160"/>
</dbReference>
<evidence type="ECO:0008006" key="7">
    <source>
        <dbReference type="Google" id="ProtNLM"/>
    </source>
</evidence>
<evidence type="ECO:0000259" key="4">
    <source>
        <dbReference type="Pfam" id="PF23403"/>
    </source>
</evidence>
<evidence type="ECO:0000259" key="2">
    <source>
        <dbReference type="Pfam" id="PF23399"/>
    </source>
</evidence>
<name>A0A4Y7JCQ8_PAPSO</name>
<feature type="compositionally biased region" description="Polar residues" evidence="1">
    <location>
        <begin position="240"/>
        <end position="252"/>
    </location>
</feature>
<dbReference type="Gramene" id="RZC57529">
    <property type="protein sequence ID" value="RZC57529"/>
    <property type="gene ID" value="C5167_004835"/>
</dbReference>
<feature type="region of interest" description="Disordered" evidence="1">
    <location>
        <begin position="75"/>
        <end position="202"/>
    </location>
</feature>
<dbReference type="Pfam" id="PF23403">
    <property type="entry name" value="LTI65_LTI78_N"/>
    <property type="match status" value="1"/>
</dbReference>
<evidence type="ECO:0000259" key="3">
    <source>
        <dbReference type="Pfam" id="PF23402"/>
    </source>
</evidence>
<dbReference type="InterPro" id="IPR037491">
    <property type="entry name" value="LTI78/LTI65"/>
</dbReference>